<proteinExistence type="inferred from homology"/>
<dbReference type="SUPFAM" id="SSF55811">
    <property type="entry name" value="Nudix"/>
    <property type="match status" value="1"/>
</dbReference>
<comment type="catalytic activity">
    <reaction evidence="10">
        <text>8-oxo-dGTP + H2O = 8-oxo-dGMP + diphosphate + H(+)</text>
        <dbReference type="Rhea" id="RHEA:31575"/>
        <dbReference type="ChEBI" id="CHEBI:15377"/>
        <dbReference type="ChEBI" id="CHEBI:15378"/>
        <dbReference type="ChEBI" id="CHEBI:33019"/>
        <dbReference type="ChEBI" id="CHEBI:63224"/>
        <dbReference type="ChEBI" id="CHEBI:77896"/>
        <dbReference type="EC" id="3.6.1.55"/>
    </reaction>
</comment>
<evidence type="ECO:0000256" key="11">
    <source>
        <dbReference type="ARBA" id="ARBA00038905"/>
    </source>
</evidence>
<dbReference type="GO" id="GO:0035539">
    <property type="term" value="F:8-oxo-7,8-dihydrodeoxyguanosine triphosphate pyrophosphatase activity"/>
    <property type="evidence" value="ECO:0007669"/>
    <property type="project" value="UniProtKB-EC"/>
</dbReference>
<dbReference type="AlphaFoldDB" id="A0A848KVJ2"/>
<dbReference type="PROSITE" id="PS51462">
    <property type="entry name" value="NUDIX"/>
    <property type="match status" value="1"/>
</dbReference>
<evidence type="ECO:0000259" key="13">
    <source>
        <dbReference type="PROSITE" id="PS51462"/>
    </source>
</evidence>
<dbReference type="Proteomes" id="UP000550729">
    <property type="component" value="Unassembled WGS sequence"/>
</dbReference>
<dbReference type="GO" id="GO:0044716">
    <property type="term" value="F:8-oxo-GDP phosphatase activity"/>
    <property type="evidence" value="ECO:0007669"/>
    <property type="project" value="TreeGrafter"/>
</dbReference>
<dbReference type="Gene3D" id="3.90.79.10">
    <property type="entry name" value="Nucleoside Triphosphate Pyrophosphohydrolase"/>
    <property type="match status" value="1"/>
</dbReference>
<evidence type="ECO:0000256" key="4">
    <source>
        <dbReference type="ARBA" id="ARBA00022705"/>
    </source>
</evidence>
<dbReference type="PRINTS" id="PR00502">
    <property type="entry name" value="NUDIXFAMILY"/>
</dbReference>
<evidence type="ECO:0000256" key="12">
    <source>
        <dbReference type="RuleBase" id="RU003476"/>
    </source>
</evidence>
<evidence type="ECO:0000256" key="7">
    <source>
        <dbReference type="ARBA" id="ARBA00022801"/>
    </source>
</evidence>
<protein>
    <recommendedName>
        <fullName evidence="11">8-oxo-dGTP diphosphatase</fullName>
        <ecNumber evidence="11">3.6.1.55</ecNumber>
    </recommendedName>
</protein>
<dbReference type="GO" id="GO:0006260">
    <property type="term" value="P:DNA replication"/>
    <property type="evidence" value="ECO:0007669"/>
    <property type="project" value="UniProtKB-KW"/>
</dbReference>
<dbReference type="EC" id="3.6.1.55" evidence="11"/>
<evidence type="ECO:0000256" key="2">
    <source>
        <dbReference type="ARBA" id="ARBA00005582"/>
    </source>
</evidence>
<evidence type="ECO:0000256" key="9">
    <source>
        <dbReference type="ARBA" id="ARBA00023204"/>
    </source>
</evidence>
<feature type="domain" description="Nudix hydrolase" evidence="13">
    <location>
        <begin position="1"/>
        <end position="122"/>
    </location>
</feature>
<keyword evidence="4" id="KW-0235">DNA replication</keyword>
<dbReference type="EMBL" id="JABBNB010000011">
    <property type="protein sequence ID" value="NMO02067.1"/>
    <property type="molecule type" value="Genomic_DNA"/>
</dbReference>
<dbReference type="CDD" id="cd03425">
    <property type="entry name" value="NUDIX_MutT_NudA_like"/>
    <property type="match status" value="1"/>
</dbReference>
<keyword evidence="3" id="KW-0515">Mutator protein</keyword>
<dbReference type="InterPro" id="IPR020476">
    <property type="entry name" value="Nudix_hydrolase"/>
</dbReference>
<dbReference type="PANTHER" id="PTHR47707">
    <property type="entry name" value="8-OXO-DGTP DIPHOSPHATASE"/>
    <property type="match status" value="1"/>
</dbReference>
<keyword evidence="5" id="KW-0479">Metal-binding</keyword>
<comment type="cofactor">
    <cofactor evidence="1">
        <name>Mg(2+)</name>
        <dbReference type="ChEBI" id="CHEBI:18420"/>
    </cofactor>
</comment>
<dbReference type="GO" id="GO:0044715">
    <property type="term" value="F:8-oxo-dGDP phosphatase activity"/>
    <property type="evidence" value="ECO:0007669"/>
    <property type="project" value="TreeGrafter"/>
</dbReference>
<dbReference type="GO" id="GO:0006281">
    <property type="term" value="P:DNA repair"/>
    <property type="evidence" value="ECO:0007669"/>
    <property type="project" value="UniProtKB-KW"/>
</dbReference>
<evidence type="ECO:0000256" key="6">
    <source>
        <dbReference type="ARBA" id="ARBA00022763"/>
    </source>
</evidence>
<dbReference type="InterPro" id="IPR020084">
    <property type="entry name" value="NUDIX_hydrolase_CS"/>
</dbReference>
<name>A0A848KVJ2_9ACTN</name>
<dbReference type="InterPro" id="IPR015797">
    <property type="entry name" value="NUDIX_hydrolase-like_dom_sf"/>
</dbReference>
<sequence>MKTVVAAAIVREGRLLLAQRSYPEEVAGLWELPGGKVEDGESIASALQREIAEELTVRIEVGEPVGEPVTLGDNVILVALHAWLVDGEPVAAEHSAVMWVTGEQLRAMAVDLVPADAVWLEDLVGLLG</sequence>
<dbReference type="PANTHER" id="PTHR47707:SF1">
    <property type="entry name" value="NUDIX HYDROLASE FAMILY PROTEIN"/>
    <property type="match status" value="1"/>
</dbReference>
<evidence type="ECO:0000256" key="5">
    <source>
        <dbReference type="ARBA" id="ARBA00022723"/>
    </source>
</evidence>
<evidence type="ECO:0000256" key="10">
    <source>
        <dbReference type="ARBA" id="ARBA00035861"/>
    </source>
</evidence>
<dbReference type="InterPro" id="IPR047127">
    <property type="entry name" value="MutT-like"/>
</dbReference>
<dbReference type="Pfam" id="PF00293">
    <property type="entry name" value="NUDIX"/>
    <property type="match status" value="1"/>
</dbReference>
<evidence type="ECO:0000256" key="8">
    <source>
        <dbReference type="ARBA" id="ARBA00022842"/>
    </source>
</evidence>
<keyword evidence="6" id="KW-0227">DNA damage</keyword>
<dbReference type="RefSeq" id="WP_170194566.1">
    <property type="nucleotide sequence ID" value="NZ_JABBNB010000011.1"/>
</dbReference>
<comment type="similarity">
    <text evidence="2 12">Belongs to the Nudix hydrolase family.</text>
</comment>
<evidence type="ECO:0000313" key="14">
    <source>
        <dbReference type="EMBL" id="NMO02067.1"/>
    </source>
</evidence>
<evidence type="ECO:0000256" key="1">
    <source>
        <dbReference type="ARBA" id="ARBA00001946"/>
    </source>
</evidence>
<comment type="caution">
    <text evidence="14">The sequence shown here is derived from an EMBL/GenBank/DDBJ whole genome shotgun (WGS) entry which is preliminary data.</text>
</comment>
<dbReference type="InterPro" id="IPR000086">
    <property type="entry name" value="NUDIX_hydrolase_dom"/>
</dbReference>
<dbReference type="GO" id="GO:0008413">
    <property type="term" value="F:8-oxo-7,8-dihydroguanosine triphosphate pyrophosphatase activity"/>
    <property type="evidence" value="ECO:0007669"/>
    <property type="project" value="TreeGrafter"/>
</dbReference>
<accession>A0A848KVJ2</accession>
<dbReference type="PROSITE" id="PS00893">
    <property type="entry name" value="NUDIX_BOX"/>
    <property type="match status" value="1"/>
</dbReference>
<dbReference type="GO" id="GO:0046872">
    <property type="term" value="F:metal ion binding"/>
    <property type="evidence" value="ECO:0007669"/>
    <property type="project" value="UniProtKB-KW"/>
</dbReference>
<gene>
    <name evidence="14" type="ORF">HH308_12680</name>
</gene>
<organism evidence="14 15">
    <name type="scientific">Gordonia asplenii</name>
    <dbReference type="NCBI Taxonomy" id="2725283"/>
    <lineage>
        <taxon>Bacteria</taxon>
        <taxon>Bacillati</taxon>
        <taxon>Actinomycetota</taxon>
        <taxon>Actinomycetes</taxon>
        <taxon>Mycobacteriales</taxon>
        <taxon>Gordoniaceae</taxon>
        <taxon>Gordonia</taxon>
    </lineage>
</organism>
<reference evidence="14 15" key="1">
    <citation type="submission" date="2020-04" db="EMBL/GenBank/DDBJ databases">
        <title>Gordonia sp. nov. TBRC 11910.</title>
        <authorList>
            <person name="Suriyachadkun C."/>
        </authorList>
    </citation>
    <scope>NUCLEOTIDE SEQUENCE [LARGE SCALE GENOMIC DNA]</scope>
    <source>
        <strain evidence="14 15">TBRC 11910</strain>
    </source>
</reference>
<keyword evidence="15" id="KW-1185">Reference proteome</keyword>
<keyword evidence="8" id="KW-0460">Magnesium</keyword>
<keyword evidence="9" id="KW-0234">DNA repair</keyword>
<evidence type="ECO:0000313" key="15">
    <source>
        <dbReference type="Proteomes" id="UP000550729"/>
    </source>
</evidence>
<evidence type="ECO:0000256" key="3">
    <source>
        <dbReference type="ARBA" id="ARBA00022457"/>
    </source>
</evidence>
<keyword evidence="7 12" id="KW-0378">Hydrolase</keyword>